<organism evidence="7">
    <name type="scientific">Proteinivorax hydrogeniformans</name>
    <dbReference type="NCBI Taxonomy" id="1826727"/>
    <lineage>
        <taxon>Bacteria</taxon>
        <taxon>Bacillati</taxon>
        <taxon>Bacillota</taxon>
        <taxon>Clostridia</taxon>
        <taxon>Eubacteriales</taxon>
        <taxon>Proteinivoracaceae</taxon>
        <taxon>Proteinivorax</taxon>
    </lineage>
</organism>
<dbReference type="InterPro" id="IPR037171">
    <property type="entry name" value="NagB/RpiA_transferase-like"/>
</dbReference>
<evidence type="ECO:0000259" key="5">
    <source>
        <dbReference type="Pfam" id="PF04198"/>
    </source>
</evidence>
<sequence>MKSIIEIQKKIAPESIDIVKKRHNILRSISYLQPIGRRNLAAKIGVGERVLRSEVNKLKDSNLIKIETAGMSLTKNGETFLEESEDYIKELLGLTNLEDLLKARLNIEKVVVIPGDSDENPLVKDEIGKGVATALLKLLKDGDVIAVTGGSTVAAIADQLPKTTKDVTVVPSRGALGEQVEIQANTIAAALANKLGGRYKLLHAPDNLSQNALSSIIADPKIASVLEAIKGSNILIHGIGEAGVLAQRRSTDPEILDKLEKSNAVAEAFGYYFDAKGNIVHQVESIGLKLTDLQHISKVIAVAGGKSKAKAIEAVAINHRQHILVTDEGAAMEILN</sequence>
<proteinExistence type="inferred from homology"/>
<dbReference type="GO" id="GO:0030246">
    <property type="term" value="F:carbohydrate binding"/>
    <property type="evidence" value="ECO:0007669"/>
    <property type="project" value="InterPro"/>
</dbReference>
<dbReference type="InterPro" id="IPR036390">
    <property type="entry name" value="WH_DNA-bd_sf"/>
</dbReference>
<dbReference type="InterPro" id="IPR036388">
    <property type="entry name" value="WH-like_DNA-bd_sf"/>
</dbReference>
<keyword evidence="3" id="KW-0238">DNA-binding</keyword>
<evidence type="ECO:0000256" key="1">
    <source>
        <dbReference type="ARBA" id="ARBA00010466"/>
    </source>
</evidence>
<dbReference type="PANTHER" id="PTHR34294">
    <property type="entry name" value="TRANSCRIPTIONAL REGULATOR-RELATED"/>
    <property type="match status" value="1"/>
</dbReference>
<reference evidence="7" key="2">
    <citation type="submission" date="2024-06" db="EMBL/GenBank/DDBJ databases">
        <authorList>
            <person name="Petrova K.O."/>
            <person name="Toshchakov S.V."/>
            <person name="Boltjanskaja Y.V."/>
            <person name="Kevbrin V.V."/>
        </authorList>
    </citation>
    <scope>NUCLEOTIDE SEQUENCE</scope>
    <source>
        <strain evidence="7">Z-710</strain>
    </source>
</reference>
<dbReference type="PANTHER" id="PTHR34294:SF5">
    <property type="entry name" value="CENTRAL GLYCOLYTIC GENES REGULATOR"/>
    <property type="match status" value="1"/>
</dbReference>
<evidence type="ECO:0000256" key="3">
    <source>
        <dbReference type="ARBA" id="ARBA00023125"/>
    </source>
</evidence>
<dbReference type="Gene3D" id="3.40.50.1360">
    <property type="match status" value="1"/>
</dbReference>
<dbReference type="InterPro" id="IPR051054">
    <property type="entry name" value="SorC_transcr_regulators"/>
</dbReference>
<dbReference type="Pfam" id="PF21715">
    <property type="entry name" value="CggR_N"/>
    <property type="match status" value="1"/>
</dbReference>
<comment type="similarity">
    <text evidence="1">Belongs to the SorC transcriptional regulatory family.</text>
</comment>
<accession>A0AAU8HV84</accession>
<evidence type="ECO:0000313" key="7">
    <source>
        <dbReference type="EMBL" id="XCI29278.1"/>
    </source>
</evidence>
<evidence type="ECO:0000256" key="2">
    <source>
        <dbReference type="ARBA" id="ARBA00023015"/>
    </source>
</evidence>
<reference evidence="7" key="1">
    <citation type="journal article" date="2018" name="Antonie Van Leeuwenhoek">
        <title>Proteinivorax hydrogeniformans sp. nov., an anaerobic, haloalkaliphilic bacterium fermenting proteinaceous compounds with high hydrogen production.</title>
        <authorList>
            <person name="Boltyanskaya Y."/>
            <person name="Detkova E."/>
            <person name="Pimenov N."/>
            <person name="Kevbrin V."/>
        </authorList>
    </citation>
    <scope>NUCLEOTIDE SEQUENCE</scope>
    <source>
        <strain evidence="7">Z-710</strain>
    </source>
</reference>
<dbReference type="SUPFAM" id="SSF100950">
    <property type="entry name" value="NagB/RpiA/CoA transferase-like"/>
    <property type="match status" value="1"/>
</dbReference>
<dbReference type="AlphaFoldDB" id="A0AAU8HV84"/>
<gene>
    <name evidence="7" type="ORF">PRVXH_000589</name>
</gene>
<dbReference type="EMBL" id="CP159485">
    <property type="protein sequence ID" value="XCI29278.1"/>
    <property type="molecule type" value="Genomic_DNA"/>
</dbReference>
<dbReference type="Gene3D" id="1.10.10.10">
    <property type="entry name" value="Winged helix-like DNA-binding domain superfamily/Winged helix DNA-binding domain"/>
    <property type="match status" value="1"/>
</dbReference>
<protein>
    <submittedName>
        <fullName evidence="7">Sugar-binding domain-containing protein</fullName>
    </submittedName>
</protein>
<name>A0AAU8HV84_9FIRM</name>
<feature type="domain" description="CggR N-terminal DNA binding" evidence="6">
    <location>
        <begin position="18"/>
        <end position="87"/>
    </location>
</feature>
<keyword evidence="4" id="KW-0804">Transcription</keyword>
<keyword evidence="2" id="KW-0805">Transcription regulation</keyword>
<dbReference type="Pfam" id="PF04198">
    <property type="entry name" value="Sugar-bind"/>
    <property type="match status" value="1"/>
</dbReference>
<evidence type="ECO:0000259" key="6">
    <source>
        <dbReference type="Pfam" id="PF21715"/>
    </source>
</evidence>
<dbReference type="RefSeq" id="WP_353893826.1">
    <property type="nucleotide sequence ID" value="NZ_CP159485.1"/>
</dbReference>
<dbReference type="InterPro" id="IPR007324">
    <property type="entry name" value="Sugar-bd_dom_put"/>
</dbReference>
<feature type="domain" description="Sugar-binding" evidence="5">
    <location>
        <begin position="91"/>
        <end position="336"/>
    </location>
</feature>
<dbReference type="GO" id="GO:0003677">
    <property type="term" value="F:DNA binding"/>
    <property type="evidence" value="ECO:0007669"/>
    <property type="project" value="UniProtKB-KW"/>
</dbReference>
<evidence type="ECO:0000256" key="4">
    <source>
        <dbReference type="ARBA" id="ARBA00023163"/>
    </source>
</evidence>
<dbReference type="InterPro" id="IPR048715">
    <property type="entry name" value="CggR_N"/>
</dbReference>
<dbReference type="SUPFAM" id="SSF46785">
    <property type="entry name" value="Winged helix' DNA-binding domain"/>
    <property type="match status" value="1"/>
</dbReference>